<comment type="caution">
    <text evidence="2">The sequence shown here is derived from an EMBL/GenBank/DDBJ whole genome shotgun (WGS) entry which is preliminary data.</text>
</comment>
<feature type="compositionally biased region" description="Low complexity" evidence="1">
    <location>
        <begin position="113"/>
        <end position="123"/>
    </location>
</feature>
<protein>
    <submittedName>
        <fullName evidence="2">Uncharacterized protein</fullName>
    </submittedName>
</protein>
<gene>
    <name evidence="2" type="ORF">Tci_053960</name>
</gene>
<dbReference type="EMBL" id="BKCJ010008392">
    <property type="protein sequence ID" value="GEU81982.1"/>
    <property type="molecule type" value="Genomic_DNA"/>
</dbReference>
<name>A0A6L2NA15_TANCI</name>
<organism evidence="2">
    <name type="scientific">Tanacetum cinerariifolium</name>
    <name type="common">Dalmatian daisy</name>
    <name type="synonym">Chrysanthemum cinerariifolium</name>
    <dbReference type="NCBI Taxonomy" id="118510"/>
    <lineage>
        <taxon>Eukaryota</taxon>
        <taxon>Viridiplantae</taxon>
        <taxon>Streptophyta</taxon>
        <taxon>Embryophyta</taxon>
        <taxon>Tracheophyta</taxon>
        <taxon>Spermatophyta</taxon>
        <taxon>Magnoliopsida</taxon>
        <taxon>eudicotyledons</taxon>
        <taxon>Gunneridae</taxon>
        <taxon>Pentapetalae</taxon>
        <taxon>asterids</taxon>
        <taxon>campanulids</taxon>
        <taxon>Asterales</taxon>
        <taxon>Asteraceae</taxon>
        <taxon>Asteroideae</taxon>
        <taxon>Anthemideae</taxon>
        <taxon>Anthemidinae</taxon>
        <taxon>Tanacetum</taxon>
    </lineage>
</organism>
<proteinExistence type="predicted"/>
<feature type="region of interest" description="Disordered" evidence="1">
    <location>
        <begin position="81"/>
        <end position="167"/>
    </location>
</feature>
<accession>A0A6L2NA15</accession>
<reference evidence="2" key="1">
    <citation type="journal article" date="2019" name="Sci. Rep.">
        <title>Draft genome of Tanacetum cinerariifolium, the natural source of mosquito coil.</title>
        <authorList>
            <person name="Yamashiro T."/>
            <person name="Shiraishi A."/>
            <person name="Satake H."/>
            <person name="Nakayama K."/>
        </authorList>
    </citation>
    <scope>NUCLEOTIDE SEQUENCE</scope>
</reference>
<evidence type="ECO:0000313" key="2">
    <source>
        <dbReference type="EMBL" id="GEU81982.1"/>
    </source>
</evidence>
<feature type="compositionally biased region" description="Polar residues" evidence="1">
    <location>
        <begin position="90"/>
        <end position="99"/>
    </location>
</feature>
<sequence length="201" mass="22728">MQQIQKLQDDKKCMKKVEPSSRSKAIEDIISIGSFMEALVLNHYVLVRKILQGFIFIKTYTHHLLPPLKFFGASPSFRPTPANRRHHLHTTFTSPPSDATTIEPSSSSPPPSSRSTISPTDTIANIKIHGCHHPSHSPLSPQSYHHRNHHHLVTPPPRSPHRRHTTDVTTIRVRLDMEIATRVRLVVRITPKGAFGFDKTT</sequence>
<evidence type="ECO:0000256" key="1">
    <source>
        <dbReference type="SAM" id="MobiDB-lite"/>
    </source>
</evidence>
<dbReference type="AlphaFoldDB" id="A0A6L2NA15"/>